<dbReference type="EMBL" id="VSSQ01007224">
    <property type="protein sequence ID" value="MPM35251.1"/>
    <property type="molecule type" value="Genomic_DNA"/>
</dbReference>
<reference evidence="1" key="1">
    <citation type="submission" date="2019-08" db="EMBL/GenBank/DDBJ databases">
        <authorList>
            <person name="Kucharzyk K."/>
            <person name="Murdoch R.W."/>
            <person name="Higgins S."/>
            <person name="Loffler F."/>
        </authorList>
    </citation>
    <scope>NUCLEOTIDE SEQUENCE</scope>
</reference>
<protein>
    <recommendedName>
        <fullName evidence="2">C_GCAxxG_C_C family protein</fullName>
    </recommendedName>
</protein>
<comment type="caution">
    <text evidence="1">The sequence shown here is derived from an EMBL/GenBank/DDBJ whole genome shotgun (WGS) entry which is preliminary data.</text>
</comment>
<dbReference type="InterPro" id="IPR010181">
    <property type="entry name" value="CGCAxxGCC_motif"/>
</dbReference>
<gene>
    <name evidence="1" type="ORF">SDC9_81841</name>
</gene>
<evidence type="ECO:0008006" key="2">
    <source>
        <dbReference type="Google" id="ProtNLM"/>
    </source>
</evidence>
<dbReference type="AlphaFoldDB" id="A0A644Z5H8"/>
<accession>A0A644Z5H8</accession>
<name>A0A644Z5H8_9ZZZZ</name>
<evidence type="ECO:0000313" key="1">
    <source>
        <dbReference type="EMBL" id="MPM35251.1"/>
    </source>
</evidence>
<sequence>MSKVDKAAENHSKGYNCSQAVTGSFYEEMGIDENVAMQISKKYGGGAHKICGAVMGMYIISNFRNGERDLENPAAWNAKNREQLLALEKAFYDKNGSVTCAELRGLGGKKVLRSCRGCVEDAAEILEAWLEDSKKEF</sequence>
<proteinExistence type="predicted"/>
<dbReference type="Pfam" id="PF09719">
    <property type="entry name" value="C_GCAxxG_C_C"/>
    <property type="match status" value="1"/>
</dbReference>
<organism evidence="1">
    <name type="scientific">bioreactor metagenome</name>
    <dbReference type="NCBI Taxonomy" id="1076179"/>
    <lineage>
        <taxon>unclassified sequences</taxon>
        <taxon>metagenomes</taxon>
        <taxon>ecological metagenomes</taxon>
    </lineage>
</organism>